<keyword evidence="2 8" id="KW-0812">Transmembrane</keyword>
<keyword evidence="3 8" id="KW-1133">Transmembrane helix</keyword>
<dbReference type="GO" id="GO:0007204">
    <property type="term" value="P:positive regulation of cytosolic calcium ion concentration"/>
    <property type="evidence" value="ECO:0007669"/>
    <property type="project" value="TreeGrafter"/>
</dbReference>
<dbReference type="GO" id="GO:0019722">
    <property type="term" value="P:calcium-mediated signaling"/>
    <property type="evidence" value="ECO:0007669"/>
    <property type="project" value="TreeGrafter"/>
</dbReference>
<dbReference type="PRINTS" id="PR00237">
    <property type="entry name" value="GPCRRHODOPSN"/>
</dbReference>
<keyword evidence="7" id="KW-0807">Transducer</keyword>
<accession>A0AAE0QD28</accession>
<dbReference type="GO" id="GO:0009897">
    <property type="term" value="C:external side of plasma membrane"/>
    <property type="evidence" value="ECO:0007669"/>
    <property type="project" value="TreeGrafter"/>
</dbReference>
<dbReference type="Proteomes" id="UP001274896">
    <property type="component" value="Unassembled WGS sequence"/>
</dbReference>
<evidence type="ECO:0000256" key="1">
    <source>
        <dbReference type="ARBA" id="ARBA00004370"/>
    </source>
</evidence>
<dbReference type="PANTHER" id="PTHR10489:SF730">
    <property type="entry name" value="CHEMOKINE XC RECEPTOR 1"/>
    <property type="match status" value="1"/>
</dbReference>
<dbReference type="PROSITE" id="PS50262">
    <property type="entry name" value="G_PROTEIN_RECEP_F1_2"/>
    <property type="match status" value="1"/>
</dbReference>
<dbReference type="Pfam" id="PF00001">
    <property type="entry name" value="7tm_1"/>
    <property type="match status" value="1"/>
</dbReference>
<name>A0AAE0QD28_9TELE</name>
<evidence type="ECO:0000256" key="8">
    <source>
        <dbReference type="SAM" id="Phobius"/>
    </source>
</evidence>
<dbReference type="InterPro" id="IPR050119">
    <property type="entry name" value="CCR1-9-like"/>
</dbReference>
<evidence type="ECO:0000259" key="9">
    <source>
        <dbReference type="PROSITE" id="PS50262"/>
    </source>
</evidence>
<evidence type="ECO:0000313" key="10">
    <source>
        <dbReference type="EMBL" id="KAK3518417.1"/>
    </source>
</evidence>
<feature type="transmembrane region" description="Helical" evidence="8">
    <location>
        <begin position="33"/>
        <end position="61"/>
    </location>
</feature>
<keyword evidence="6" id="KW-0675">Receptor</keyword>
<comment type="subcellular location">
    <subcellularLocation>
        <location evidence="1">Membrane</location>
    </subcellularLocation>
</comment>
<dbReference type="SUPFAM" id="SSF81321">
    <property type="entry name" value="Family A G protein-coupled receptor-like"/>
    <property type="match status" value="1"/>
</dbReference>
<dbReference type="GO" id="GO:0006955">
    <property type="term" value="P:immune response"/>
    <property type="evidence" value="ECO:0007669"/>
    <property type="project" value="TreeGrafter"/>
</dbReference>
<keyword evidence="11" id="KW-1185">Reference proteome</keyword>
<dbReference type="GO" id="GO:0019957">
    <property type="term" value="F:C-C chemokine binding"/>
    <property type="evidence" value="ECO:0007669"/>
    <property type="project" value="TreeGrafter"/>
</dbReference>
<evidence type="ECO:0000256" key="2">
    <source>
        <dbReference type="ARBA" id="ARBA00022692"/>
    </source>
</evidence>
<feature type="transmembrane region" description="Helical" evidence="8">
    <location>
        <begin position="7"/>
        <end position="27"/>
    </location>
</feature>
<dbReference type="AlphaFoldDB" id="A0AAE0QD28"/>
<evidence type="ECO:0000256" key="7">
    <source>
        <dbReference type="ARBA" id="ARBA00023224"/>
    </source>
</evidence>
<evidence type="ECO:0000256" key="6">
    <source>
        <dbReference type="ARBA" id="ARBA00023170"/>
    </source>
</evidence>
<dbReference type="InterPro" id="IPR000276">
    <property type="entry name" value="GPCR_Rhodpsn"/>
</dbReference>
<dbReference type="GO" id="GO:0060326">
    <property type="term" value="P:cell chemotaxis"/>
    <property type="evidence" value="ECO:0007669"/>
    <property type="project" value="TreeGrafter"/>
</dbReference>
<keyword evidence="4" id="KW-0297">G-protein coupled receptor</keyword>
<reference evidence="10" key="1">
    <citation type="submission" date="2023-06" db="EMBL/GenBank/DDBJ databases">
        <title>Male Hemibagrus guttatus genome.</title>
        <authorList>
            <person name="Bian C."/>
        </authorList>
    </citation>
    <scope>NUCLEOTIDE SEQUENCE</scope>
    <source>
        <strain evidence="10">Male_cb2023</strain>
        <tissue evidence="10">Muscle</tissue>
    </source>
</reference>
<organism evidence="10 11">
    <name type="scientific">Hemibagrus guttatus</name>
    <dbReference type="NCBI Taxonomy" id="175788"/>
    <lineage>
        <taxon>Eukaryota</taxon>
        <taxon>Metazoa</taxon>
        <taxon>Chordata</taxon>
        <taxon>Craniata</taxon>
        <taxon>Vertebrata</taxon>
        <taxon>Euteleostomi</taxon>
        <taxon>Actinopterygii</taxon>
        <taxon>Neopterygii</taxon>
        <taxon>Teleostei</taxon>
        <taxon>Ostariophysi</taxon>
        <taxon>Siluriformes</taxon>
        <taxon>Bagridae</taxon>
        <taxon>Hemibagrus</taxon>
    </lineage>
</organism>
<keyword evidence="5 8" id="KW-0472">Membrane</keyword>
<dbReference type="PANTHER" id="PTHR10489">
    <property type="entry name" value="CELL ADHESION MOLECULE"/>
    <property type="match status" value="1"/>
</dbReference>
<comment type="caution">
    <text evidence="10">The sequence shown here is derived from an EMBL/GenBank/DDBJ whole genome shotgun (WGS) entry which is preliminary data.</text>
</comment>
<dbReference type="GO" id="GO:0016493">
    <property type="term" value="F:C-C chemokine receptor activity"/>
    <property type="evidence" value="ECO:0007669"/>
    <property type="project" value="TreeGrafter"/>
</dbReference>
<evidence type="ECO:0000256" key="5">
    <source>
        <dbReference type="ARBA" id="ARBA00023136"/>
    </source>
</evidence>
<evidence type="ECO:0000313" key="11">
    <source>
        <dbReference type="Proteomes" id="UP001274896"/>
    </source>
</evidence>
<evidence type="ECO:0000256" key="3">
    <source>
        <dbReference type="ARBA" id="ARBA00022989"/>
    </source>
</evidence>
<evidence type="ECO:0000256" key="4">
    <source>
        <dbReference type="ARBA" id="ARBA00023040"/>
    </source>
</evidence>
<proteinExistence type="predicted"/>
<feature type="domain" description="G-protein coupled receptors family 1 profile" evidence="9">
    <location>
        <begin position="16"/>
        <end position="71"/>
    </location>
</feature>
<dbReference type="InterPro" id="IPR017452">
    <property type="entry name" value="GPCR_Rhodpsn_7TM"/>
</dbReference>
<gene>
    <name evidence="10" type="ORF">QTP70_000600</name>
</gene>
<dbReference type="EMBL" id="JAUCMX010000017">
    <property type="protein sequence ID" value="KAK3518417.1"/>
    <property type="molecule type" value="Genomic_DNA"/>
</dbReference>
<protein>
    <recommendedName>
        <fullName evidence="9">G-protein coupled receptors family 1 profile domain-containing protein</fullName>
    </recommendedName>
</protein>
<dbReference type="Gene3D" id="1.20.1070.10">
    <property type="entry name" value="Rhodopsin 7-helix transmembrane proteins"/>
    <property type="match status" value="1"/>
</dbReference>
<sequence length="71" mass="8176">MMMRVQAMMVLLNLIGNILVLVTLAYYENVKSLTNIFILNLAVSDLLFTVGLPFWACYYIWGWTLGDAAWR</sequence>